<feature type="domain" description="Putative plant transposon protein" evidence="2">
    <location>
        <begin position="162"/>
        <end position="335"/>
    </location>
</feature>
<sequence length="390" mass="43345">MNQEVERDFKLTALVTQLNVLATKISEVENQCKSQGRYGTYKSNNATQNKSTGYKYERGGSNPPKKRREKLPLRDKGKRKKHIARKGISIETQANILEPEDEQPLINRRDELRARSQSASTNIPSAGTLPTIDSVPAQIAPVAPALPIIPPPKLLNILKGERVREFYTAYGKLVPKNKNKKSEFRSVNSVTVRGKEVECHSEYINNVLGRLLHFALPYEGLPIVQYLDDLKGWLAPLTSDTTPRWMDVGTPIEKRDLNIATRFWFGFISSIIMPSQNESILRHPKAACLGSIMSRKRIDLGLLISQEITMMAKQKLTSLPFPVLITELCQRPGVPRDTTRDIKVTPSSSTDIRPPSGFGTAIPSKVIPGADAQVHTATPDTESLTDGETA</sequence>
<evidence type="ECO:0000259" key="2">
    <source>
        <dbReference type="Pfam" id="PF20167"/>
    </source>
</evidence>
<evidence type="ECO:0000256" key="1">
    <source>
        <dbReference type="SAM" id="MobiDB-lite"/>
    </source>
</evidence>
<accession>M1DVZ7</accession>
<evidence type="ECO:0000313" key="4">
    <source>
        <dbReference type="Proteomes" id="UP000011115"/>
    </source>
</evidence>
<protein>
    <recommendedName>
        <fullName evidence="2">Putative plant transposon protein domain-containing protein</fullName>
    </recommendedName>
</protein>
<dbReference type="InParanoid" id="M1DVZ7"/>
<keyword evidence="4" id="KW-1185">Reference proteome</keyword>
<dbReference type="PANTHER" id="PTHR33180:SF31">
    <property type="entry name" value="POLYPROTEIN PROTEIN"/>
    <property type="match status" value="1"/>
</dbReference>
<dbReference type="Proteomes" id="UP000011115">
    <property type="component" value="Unassembled WGS sequence"/>
</dbReference>
<dbReference type="HOGENOM" id="CLU_029307_1_1_1"/>
<feature type="region of interest" description="Disordered" evidence="1">
    <location>
        <begin position="335"/>
        <end position="390"/>
    </location>
</feature>
<feature type="compositionally biased region" description="Basic residues" evidence="1">
    <location>
        <begin position="76"/>
        <end position="85"/>
    </location>
</feature>
<feature type="region of interest" description="Disordered" evidence="1">
    <location>
        <begin position="36"/>
        <end position="92"/>
    </location>
</feature>
<name>M1DVZ7_SOLTU</name>
<dbReference type="InterPro" id="IPR046796">
    <property type="entry name" value="Transposase_32_dom"/>
</dbReference>
<dbReference type="Gramene" id="PGSC0003DMT400095299">
    <property type="protein sequence ID" value="PGSC0003DMT400095299"/>
    <property type="gene ID" value="PGSC0003DMG400044870"/>
</dbReference>
<reference evidence="4" key="1">
    <citation type="journal article" date="2011" name="Nature">
        <title>Genome sequence and analysis of the tuber crop potato.</title>
        <authorList>
            <consortium name="The Potato Genome Sequencing Consortium"/>
        </authorList>
    </citation>
    <scope>NUCLEOTIDE SEQUENCE [LARGE SCALE GENOMIC DNA]</scope>
    <source>
        <strain evidence="4">cv. DM1-3 516 R44</strain>
    </source>
</reference>
<dbReference type="PaxDb" id="4113-PGSC0003DMT400095299"/>
<dbReference type="GO" id="GO:0009523">
    <property type="term" value="C:photosystem II"/>
    <property type="evidence" value="ECO:0000318"/>
    <property type="project" value="GO_Central"/>
</dbReference>
<organism evidence="3 4">
    <name type="scientific">Solanum tuberosum</name>
    <name type="common">Potato</name>
    <dbReference type="NCBI Taxonomy" id="4113"/>
    <lineage>
        <taxon>Eukaryota</taxon>
        <taxon>Viridiplantae</taxon>
        <taxon>Streptophyta</taxon>
        <taxon>Embryophyta</taxon>
        <taxon>Tracheophyta</taxon>
        <taxon>Spermatophyta</taxon>
        <taxon>Magnoliopsida</taxon>
        <taxon>eudicotyledons</taxon>
        <taxon>Gunneridae</taxon>
        <taxon>Pentapetalae</taxon>
        <taxon>asterids</taxon>
        <taxon>lamiids</taxon>
        <taxon>Solanales</taxon>
        <taxon>Solanaceae</taxon>
        <taxon>Solanoideae</taxon>
        <taxon>Solaneae</taxon>
        <taxon>Solanum</taxon>
    </lineage>
</organism>
<dbReference type="AlphaFoldDB" id="M1DVZ7"/>
<feature type="compositionally biased region" description="Polar residues" evidence="1">
    <location>
        <begin position="41"/>
        <end position="52"/>
    </location>
</feature>
<reference evidence="3" key="2">
    <citation type="submission" date="2015-06" db="UniProtKB">
        <authorList>
            <consortium name="EnsemblPlants"/>
        </authorList>
    </citation>
    <scope>IDENTIFICATION</scope>
    <source>
        <strain evidence="3">DM1-3 516 R44</strain>
    </source>
</reference>
<dbReference type="EnsemblPlants" id="PGSC0003DMT400095299">
    <property type="protein sequence ID" value="PGSC0003DMT400095299"/>
    <property type="gene ID" value="PGSC0003DMG400044870"/>
</dbReference>
<dbReference type="PANTHER" id="PTHR33180">
    <property type="entry name" value="PHOTOSYSTEM II CP43 REACTION CENTER PROTEIN"/>
    <property type="match status" value="1"/>
</dbReference>
<dbReference type="GO" id="GO:0009579">
    <property type="term" value="C:thylakoid"/>
    <property type="evidence" value="ECO:0000318"/>
    <property type="project" value="GO_Central"/>
</dbReference>
<dbReference type="Pfam" id="PF20167">
    <property type="entry name" value="Transposase_32"/>
    <property type="match status" value="1"/>
</dbReference>
<evidence type="ECO:0000313" key="3">
    <source>
        <dbReference type="EnsemblPlants" id="PGSC0003DMT400095299"/>
    </source>
</evidence>
<proteinExistence type="predicted"/>